<protein>
    <submittedName>
        <fullName evidence="1">Uncharacterized protein</fullName>
    </submittedName>
</protein>
<reference evidence="1" key="2">
    <citation type="journal article" date="2015" name="Fish Shellfish Immunol.">
        <title>Early steps in the European eel (Anguilla anguilla)-Vibrio vulnificus interaction in the gills: Role of the RtxA13 toxin.</title>
        <authorList>
            <person name="Callol A."/>
            <person name="Pajuelo D."/>
            <person name="Ebbesson L."/>
            <person name="Teles M."/>
            <person name="MacKenzie S."/>
            <person name="Amaro C."/>
        </authorList>
    </citation>
    <scope>NUCLEOTIDE SEQUENCE</scope>
</reference>
<dbReference type="EMBL" id="GBXM01023432">
    <property type="protein sequence ID" value="JAH85145.1"/>
    <property type="molecule type" value="Transcribed_RNA"/>
</dbReference>
<reference evidence="1" key="1">
    <citation type="submission" date="2014-11" db="EMBL/GenBank/DDBJ databases">
        <authorList>
            <person name="Amaro Gonzalez C."/>
        </authorList>
    </citation>
    <scope>NUCLEOTIDE SEQUENCE</scope>
</reference>
<accession>A0A0E9W6C0</accession>
<sequence>MGGFGYWEYDQAAKDTEEQKNRAKHWDKEGNGQCPQQQIGKPLYMPWSVIFMIFTDRIY</sequence>
<proteinExistence type="predicted"/>
<organism evidence="1">
    <name type="scientific">Anguilla anguilla</name>
    <name type="common">European freshwater eel</name>
    <name type="synonym">Muraena anguilla</name>
    <dbReference type="NCBI Taxonomy" id="7936"/>
    <lineage>
        <taxon>Eukaryota</taxon>
        <taxon>Metazoa</taxon>
        <taxon>Chordata</taxon>
        <taxon>Craniata</taxon>
        <taxon>Vertebrata</taxon>
        <taxon>Euteleostomi</taxon>
        <taxon>Actinopterygii</taxon>
        <taxon>Neopterygii</taxon>
        <taxon>Teleostei</taxon>
        <taxon>Anguilliformes</taxon>
        <taxon>Anguillidae</taxon>
        <taxon>Anguilla</taxon>
    </lineage>
</organism>
<dbReference type="AlphaFoldDB" id="A0A0E9W6C0"/>
<evidence type="ECO:0000313" key="1">
    <source>
        <dbReference type="EMBL" id="JAH85145.1"/>
    </source>
</evidence>
<name>A0A0E9W6C0_ANGAN</name>